<feature type="domain" description="Protein N-terminal glutamine amidohydrolase alpha beta roll" evidence="4">
    <location>
        <begin position="34"/>
        <end position="71"/>
    </location>
</feature>
<dbReference type="GO" id="GO:0016811">
    <property type="term" value="F:hydrolase activity, acting on carbon-nitrogen (but not peptide) bonds, in linear amides"/>
    <property type="evidence" value="ECO:0007669"/>
    <property type="project" value="InterPro"/>
</dbReference>
<organism evidence="5 6">
    <name type="scientific">Zonotrichia albicollis</name>
    <name type="common">White-throated sparrow</name>
    <name type="synonym">Fringilla albicollis</name>
    <dbReference type="NCBI Taxonomy" id="44394"/>
    <lineage>
        <taxon>Eukaryota</taxon>
        <taxon>Metazoa</taxon>
        <taxon>Chordata</taxon>
        <taxon>Craniata</taxon>
        <taxon>Vertebrata</taxon>
        <taxon>Euteleostomi</taxon>
        <taxon>Archelosauria</taxon>
        <taxon>Archosauria</taxon>
        <taxon>Dinosauria</taxon>
        <taxon>Saurischia</taxon>
        <taxon>Theropoda</taxon>
        <taxon>Coelurosauria</taxon>
        <taxon>Aves</taxon>
        <taxon>Neognathae</taxon>
        <taxon>Neoaves</taxon>
        <taxon>Telluraves</taxon>
        <taxon>Australaves</taxon>
        <taxon>Passeriformes</taxon>
        <taxon>Passerellidae</taxon>
        <taxon>Zonotrichia</taxon>
    </lineage>
</organism>
<reference evidence="5" key="1">
    <citation type="submission" date="2025-08" db="UniProtKB">
        <authorList>
            <consortium name="Ensembl"/>
        </authorList>
    </citation>
    <scope>IDENTIFICATION</scope>
</reference>
<dbReference type="AlphaFoldDB" id="A0A8D2N8T3"/>
<sequence length="129" mass="14557">VTPHFPAQPAPRLYHPFCEKFLPDVQPEPSLVHEENVWKLCDYIRSQDRYPLEEFYAVFISNDKRMVSQWDVIRDRCGKARACRAQPGVGENGPSPVPGSEPLAQPVGEIQSKPVLQLALAQRCASRTT</sequence>
<reference evidence="5" key="2">
    <citation type="submission" date="2025-09" db="UniProtKB">
        <authorList>
            <consortium name="Ensembl"/>
        </authorList>
    </citation>
    <scope>IDENTIFICATION</scope>
</reference>
<evidence type="ECO:0000256" key="3">
    <source>
        <dbReference type="SAM" id="MobiDB-lite"/>
    </source>
</evidence>
<evidence type="ECO:0000256" key="2">
    <source>
        <dbReference type="ARBA" id="ARBA00032472"/>
    </source>
</evidence>
<dbReference type="Ensembl" id="ENSZALT00000023896.1">
    <property type="protein sequence ID" value="ENSZALP00000018015.1"/>
    <property type="gene ID" value="ENSZALG00000014482.1"/>
</dbReference>
<dbReference type="Proteomes" id="UP000694413">
    <property type="component" value="Unassembled WGS sequence"/>
</dbReference>
<feature type="region of interest" description="Disordered" evidence="3">
    <location>
        <begin position="85"/>
        <end position="106"/>
    </location>
</feature>
<protein>
    <recommendedName>
        <fullName evidence="2">WDYHV motif-containing protein 1</fullName>
    </recommendedName>
</protein>
<proteinExistence type="predicted"/>
<evidence type="ECO:0000259" key="4">
    <source>
        <dbReference type="Pfam" id="PF09764"/>
    </source>
</evidence>
<name>A0A8D2N8T3_ZONAL</name>
<comment type="function">
    <text evidence="1">Mediates the side-chain deamidation of N-terminal glutamine residues to glutamate, an important step in N-end rule pathway of protein degradation. Conversion of the resulting N-terminal glutamine to glutamate renders the protein susceptible to arginylation, polyubiquitination and degradation as specified by the N-end rule. Does not act on substrates with internal or C-terminal glutamine and does not act on non-glutamine residues in any position. Does not deaminate acetylated N-terminal glutamine. With the exception of proline, all tested second-position residues on substrate peptides do not greatly influence the activity. In contrast, a proline at position 2, virtually abolishes deamidation of N-terminal glutamine.</text>
</comment>
<dbReference type="InterPro" id="IPR037132">
    <property type="entry name" value="N_Gln_amidohydro_ab_roll_sf"/>
</dbReference>
<evidence type="ECO:0000313" key="6">
    <source>
        <dbReference type="Proteomes" id="UP000694413"/>
    </source>
</evidence>
<evidence type="ECO:0000256" key="1">
    <source>
        <dbReference type="ARBA" id="ARBA00002022"/>
    </source>
</evidence>
<dbReference type="Gene3D" id="3.10.620.10">
    <property type="entry name" value="Protein N-terminal glutamine amidohydrolase, alpha beta roll"/>
    <property type="match status" value="1"/>
</dbReference>
<accession>A0A8D2N8T3</accession>
<dbReference type="InterPro" id="IPR023128">
    <property type="entry name" value="Prot_N_Gln_amidohydro_ab_roll"/>
</dbReference>
<keyword evidence="6" id="KW-1185">Reference proteome</keyword>
<dbReference type="Pfam" id="PF09764">
    <property type="entry name" value="Nt_Gln_amidase"/>
    <property type="match status" value="1"/>
</dbReference>
<evidence type="ECO:0000313" key="5">
    <source>
        <dbReference type="Ensembl" id="ENSZALP00000018015.1"/>
    </source>
</evidence>